<organism evidence="1 2">
    <name type="scientific">Thamnidium elegans</name>
    <dbReference type="NCBI Taxonomy" id="101142"/>
    <lineage>
        <taxon>Eukaryota</taxon>
        <taxon>Fungi</taxon>
        <taxon>Fungi incertae sedis</taxon>
        <taxon>Mucoromycota</taxon>
        <taxon>Mucoromycotina</taxon>
        <taxon>Mucoromycetes</taxon>
        <taxon>Mucorales</taxon>
        <taxon>Mucorineae</taxon>
        <taxon>Mucoraceae</taxon>
        <taxon>Thamnidium</taxon>
    </lineage>
</organism>
<sequence length="543" mass="63334">MLIQFKDKRFELDKENNVVLSSSQGPKLKEYLPNDLNIDQPDQFLPPVPDRDFMNSNGFNKQLNSLFDTNHLQLIQSTYFGPRGPKESTFQKSPLHKTLVDHIPPKNDQRQSLDVYIMKQALVRYTINFINLWDNPKRLNNLLNRLLRVLLKIHLSPIREKKKLKDFVEKKKSRREEKLKHNKDLTMSDYPSISKENISLIHKSRNNRRNLFKNEIKRRDKFIKMSKKYYANAPKWLKRAERCDERIKTYSEVLKEERIKRSIEDKDIEDDDSEELELELSSEHNPVSTNDLLLLEDERPFKNTDISRTLRICPFTGPGHLNALSMDVSAIFSLSCGNNTGDGMRNLDIYGFDGEVFLSRQQANEQKDTVFSSFFDISEITNTAYSFNQKFNHIITFLPGLKAVRVSGTLIRNSSSNSCKAITQKIDSKVTPKQLSISAKKDINDRIALLKAESNALGLQLKNAVQTRTNHITTGDIKDLKNEWIKKEKNDKSFTIQEKKVNDELYKKIEHHKLLTKRHNNEVMVIRENLKTTKSRIYNYKTT</sequence>
<keyword evidence="2" id="KW-1185">Reference proteome</keyword>
<dbReference type="AlphaFoldDB" id="A0A8H7SQB9"/>
<name>A0A8H7SQB9_9FUNG</name>
<accession>A0A8H7SQB9</accession>
<gene>
    <name evidence="1" type="ORF">INT48_005024</name>
</gene>
<proteinExistence type="predicted"/>
<evidence type="ECO:0000313" key="1">
    <source>
        <dbReference type="EMBL" id="KAG2233186.1"/>
    </source>
</evidence>
<dbReference type="EMBL" id="JAEPRE010000087">
    <property type="protein sequence ID" value="KAG2233186.1"/>
    <property type="molecule type" value="Genomic_DNA"/>
</dbReference>
<protein>
    <submittedName>
        <fullName evidence="1">Uncharacterized protein</fullName>
    </submittedName>
</protein>
<reference evidence="1" key="1">
    <citation type="submission" date="2021-01" db="EMBL/GenBank/DDBJ databases">
        <title>Metabolic potential, ecology and presence of endohyphal bacteria is reflected in genomic diversity of Mucoromycotina.</title>
        <authorList>
            <person name="Muszewska A."/>
            <person name="Okrasinska A."/>
            <person name="Steczkiewicz K."/>
            <person name="Drgas O."/>
            <person name="Orlowska M."/>
            <person name="Perlinska-Lenart U."/>
            <person name="Aleksandrzak-Piekarczyk T."/>
            <person name="Szatraj K."/>
            <person name="Zielenkiewicz U."/>
            <person name="Pilsyk S."/>
            <person name="Malc E."/>
            <person name="Mieczkowski P."/>
            <person name="Kruszewska J.S."/>
            <person name="Biernat P."/>
            <person name="Pawlowska J."/>
        </authorList>
    </citation>
    <scope>NUCLEOTIDE SEQUENCE</scope>
    <source>
        <strain evidence="1">WA0000018081</strain>
    </source>
</reference>
<evidence type="ECO:0000313" key="2">
    <source>
        <dbReference type="Proteomes" id="UP000613177"/>
    </source>
</evidence>
<dbReference type="Proteomes" id="UP000613177">
    <property type="component" value="Unassembled WGS sequence"/>
</dbReference>
<comment type="caution">
    <text evidence="1">The sequence shown here is derived from an EMBL/GenBank/DDBJ whole genome shotgun (WGS) entry which is preliminary data.</text>
</comment>